<evidence type="ECO:0000313" key="1">
    <source>
        <dbReference type="Proteomes" id="UP000887565"/>
    </source>
</evidence>
<protein>
    <submittedName>
        <fullName evidence="2">Uncharacterized protein</fullName>
    </submittedName>
</protein>
<sequence>MNHAGQLASRRACRRTSNSDAIRLSTSTVARSAANLTIKHWANSTLSSIKSPKDYFGQANGSRQVIMAMPAAKERAIFCAAIRKRESSASRAKS</sequence>
<dbReference type="WBParaSite" id="nRc.2.0.1.t42671-RA">
    <property type="protein sequence ID" value="nRc.2.0.1.t42671-RA"/>
    <property type="gene ID" value="nRc.2.0.1.g42671"/>
</dbReference>
<dbReference type="Proteomes" id="UP000887565">
    <property type="component" value="Unplaced"/>
</dbReference>
<accession>A0A915KUR7</accession>
<name>A0A915KUR7_ROMCU</name>
<proteinExistence type="predicted"/>
<reference evidence="2" key="1">
    <citation type="submission" date="2022-11" db="UniProtKB">
        <authorList>
            <consortium name="WormBaseParasite"/>
        </authorList>
    </citation>
    <scope>IDENTIFICATION</scope>
</reference>
<keyword evidence="1" id="KW-1185">Reference proteome</keyword>
<organism evidence="1 2">
    <name type="scientific">Romanomermis culicivorax</name>
    <name type="common">Nematode worm</name>
    <dbReference type="NCBI Taxonomy" id="13658"/>
    <lineage>
        <taxon>Eukaryota</taxon>
        <taxon>Metazoa</taxon>
        <taxon>Ecdysozoa</taxon>
        <taxon>Nematoda</taxon>
        <taxon>Enoplea</taxon>
        <taxon>Dorylaimia</taxon>
        <taxon>Mermithida</taxon>
        <taxon>Mermithoidea</taxon>
        <taxon>Mermithidae</taxon>
        <taxon>Romanomermis</taxon>
    </lineage>
</organism>
<evidence type="ECO:0000313" key="2">
    <source>
        <dbReference type="WBParaSite" id="nRc.2.0.1.t42671-RA"/>
    </source>
</evidence>
<dbReference type="AlphaFoldDB" id="A0A915KUR7"/>